<proteinExistence type="predicted"/>
<protein>
    <submittedName>
        <fullName evidence="1">Uncharacterized protein</fullName>
    </submittedName>
</protein>
<organism evidence="1 2">
    <name type="scientific">BD1-7 clade bacterium</name>
    <dbReference type="NCBI Taxonomy" id="2029982"/>
    <lineage>
        <taxon>Bacteria</taxon>
        <taxon>Pseudomonadati</taxon>
        <taxon>Pseudomonadota</taxon>
        <taxon>Gammaproteobacteria</taxon>
        <taxon>Cellvibrionales</taxon>
        <taxon>Spongiibacteraceae</taxon>
        <taxon>BD1-7 clade</taxon>
    </lineage>
</organism>
<reference evidence="1 2" key="1">
    <citation type="submission" date="2019-11" db="EMBL/GenBank/DDBJ databases">
        <authorList>
            <person name="Holert J."/>
        </authorList>
    </citation>
    <scope>NUCLEOTIDE SEQUENCE [LARGE SCALE GENOMIC DNA]</scope>
    <source>
        <strain evidence="1">BC5_2</strain>
    </source>
</reference>
<dbReference type="EMBL" id="CACSII010000021">
    <property type="protein sequence ID" value="CAA0121224.1"/>
    <property type="molecule type" value="Genomic_DNA"/>
</dbReference>
<evidence type="ECO:0000313" key="2">
    <source>
        <dbReference type="Proteomes" id="UP000434580"/>
    </source>
</evidence>
<gene>
    <name evidence="1" type="ORF">DPBNPPHM_02718</name>
</gene>
<dbReference type="Proteomes" id="UP000434580">
    <property type="component" value="Unassembled WGS sequence"/>
</dbReference>
<evidence type="ECO:0000313" key="1">
    <source>
        <dbReference type="EMBL" id="CAA0121224.1"/>
    </source>
</evidence>
<name>A0A5S9QPQ4_9GAMM</name>
<sequence>MFDPIQPQDSEDFSVIFMPHIRLQRSGIAEAFLLLCGTFNRQPFT</sequence>
<dbReference type="AlphaFoldDB" id="A0A5S9QPQ4"/>
<accession>A0A5S9QPQ4</accession>